<proteinExistence type="predicted"/>
<accession>A0AC35G116</accession>
<organism evidence="1 2">
    <name type="scientific">Panagrolaimus sp. PS1159</name>
    <dbReference type="NCBI Taxonomy" id="55785"/>
    <lineage>
        <taxon>Eukaryota</taxon>
        <taxon>Metazoa</taxon>
        <taxon>Ecdysozoa</taxon>
        <taxon>Nematoda</taxon>
        <taxon>Chromadorea</taxon>
        <taxon>Rhabditida</taxon>
        <taxon>Tylenchina</taxon>
        <taxon>Panagrolaimomorpha</taxon>
        <taxon>Panagrolaimoidea</taxon>
        <taxon>Panagrolaimidae</taxon>
        <taxon>Panagrolaimus</taxon>
    </lineage>
</organism>
<protein>
    <submittedName>
        <fullName evidence="2">Uncharacterized protein</fullName>
    </submittedName>
</protein>
<evidence type="ECO:0000313" key="1">
    <source>
        <dbReference type="Proteomes" id="UP000887580"/>
    </source>
</evidence>
<sequence length="89" mass="10311">MILKNAYENSNEAVASDLFDNENTEGLQKEKLGPIKKRCFAEYLKSPNPSEFPRQQNGDQRNKPEVMQFKTSQKLIGSSRKKIYNKSVW</sequence>
<reference evidence="2" key="1">
    <citation type="submission" date="2022-11" db="UniProtKB">
        <authorList>
            <consortium name="WormBaseParasite"/>
        </authorList>
    </citation>
    <scope>IDENTIFICATION</scope>
</reference>
<dbReference type="WBParaSite" id="PS1159_v2.g22815.t1">
    <property type="protein sequence ID" value="PS1159_v2.g22815.t1"/>
    <property type="gene ID" value="PS1159_v2.g22815"/>
</dbReference>
<evidence type="ECO:0000313" key="2">
    <source>
        <dbReference type="WBParaSite" id="PS1159_v2.g22815.t1"/>
    </source>
</evidence>
<dbReference type="Proteomes" id="UP000887580">
    <property type="component" value="Unplaced"/>
</dbReference>
<name>A0AC35G116_9BILA</name>